<dbReference type="CDD" id="cd06225">
    <property type="entry name" value="HAMP"/>
    <property type="match status" value="1"/>
</dbReference>
<dbReference type="InterPro" id="IPR005467">
    <property type="entry name" value="His_kinase_dom"/>
</dbReference>
<dbReference type="InterPro" id="IPR003594">
    <property type="entry name" value="HATPase_dom"/>
</dbReference>
<evidence type="ECO:0000313" key="11">
    <source>
        <dbReference type="Proteomes" id="UP000723714"/>
    </source>
</evidence>
<evidence type="ECO:0000259" key="9">
    <source>
        <dbReference type="PROSITE" id="PS50885"/>
    </source>
</evidence>
<evidence type="ECO:0000256" key="5">
    <source>
        <dbReference type="ARBA" id="ARBA00022989"/>
    </source>
</evidence>
<keyword evidence="4 10" id="KW-0418">Kinase</keyword>
<dbReference type="SMART" id="SM00387">
    <property type="entry name" value="HATPase_c"/>
    <property type="match status" value="1"/>
</dbReference>
<keyword evidence="11" id="KW-1185">Reference proteome</keyword>
<comment type="subcellular location">
    <subcellularLocation>
        <location evidence="1">Cell membrane</location>
        <topology evidence="1">Multi-pass membrane protein</topology>
    </subcellularLocation>
</comment>
<dbReference type="InterPro" id="IPR003660">
    <property type="entry name" value="HAMP_dom"/>
</dbReference>
<keyword evidence="5 7" id="KW-1133">Transmembrane helix</keyword>
<evidence type="ECO:0000256" key="1">
    <source>
        <dbReference type="ARBA" id="ARBA00004651"/>
    </source>
</evidence>
<accession>A0ABS6D114</accession>
<evidence type="ECO:0000256" key="7">
    <source>
        <dbReference type="SAM" id="Phobius"/>
    </source>
</evidence>
<dbReference type="PROSITE" id="PS50885">
    <property type="entry name" value="HAMP"/>
    <property type="match status" value="1"/>
</dbReference>
<keyword evidence="2" id="KW-1003">Cell membrane</keyword>
<dbReference type="RefSeq" id="WP_216239897.1">
    <property type="nucleotide sequence ID" value="NZ_JABACJ020000003.1"/>
</dbReference>
<evidence type="ECO:0000256" key="6">
    <source>
        <dbReference type="ARBA" id="ARBA00023136"/>
    </source>
</evidence>
<feature type="transmembrane region" description="Helical" evidence="7">
    <location>
        <begin position="301"/>
        <end position="321"/>
    </location>
</feature>
<evidence type="ECO:0000256" key="4">
    <source>
        <dbReference type="ARBA" id="ARBA00022777"/>
    </source>
</evidence>
<comment type="caution">
    <text evidence="10">The sequence shown here is derived from an EMBL/GenBank/DDBJ whole genome shotgun (WGS) entry which is preliminary data.</text>
</comment>
<dbReference type="SMART" id="SM00304">
    <property type="entry name" value="HAMP"/>
    <property type="match status" value="1"/>
</dbReference>
<protein>
    <submittedName>
        <fullName evidence="10">Sensor histidine kinase</fullName>
    </submittedName>
</protein>
<evidence type="ECO:0000256" key="3">
    <source>
        <dbReference type="ARBA" id="ARBA00022692"/>
    </source>
</evidence>
<dbReference type="InterPro" id="IPR010559">
    <property type="entry name" value="Sig_transdc_His_kin_internal"/>
</dbReference>
<sequence length="595" mass="67741">MKRKEENRTIFSRFKSIQSTMMVSFSVLMVIAVLIFLFIALNYTSNSIYENSVNYTSQIIKQVNYDIDSYVKYLENISYIVSTSSDVSNYLYNENQTEKEREEEEKRILSQFKTILDSRSDIYNIAVVANNGRSVLNDGHDEFTEYINIKEQDWYNAALTAKDGTAISSSHVQNSIKSSYKWVITLSKALVNYNTGKQDGVFFVDLNYTAISELCSNNSIGNKGYIFILDEDGNIIYHPKQQLMYSGLITEKIDEIMAADTDYLNTGDKIYTISKSDKTGWTVVGAANTSELLKNNKQAQMMYLLVAAVLLLGVLVISNIISREITRPIRQLRDSMSMVEEGKFDKANVAVTAENEIGSLSKSFNVMTERIHTLMEQNVYEQKQKRKNEMRALQAQINPHFLYNTLDSIIWMSEAGQNEDVVLMTSALAKLLRQSISNDKEQVTLAEEIDYVRSYLTIQKMRYKDKLEYSIEVAPEIRNVMIIKFALQPLVENAIYHGLKYKETKGNLNIRGYERGSKVCITVADDGVGMDNEALEHIFDESKKEHKSNGVGVPNVQKRLQLYYGSEYGITYISRKGVGTVATVTVPLKSRTDEE</sequence>
<dbReference type="Proteomes" id="UP000723714">
    <property type="component" value="Unassembled WGS sequence"/>
</dbReference>
<dbReference type="InterPro" id="IPR050640">
    <property type="entry name" value="Bact_2-comp_sensor_kinase"/>
</dbReference>
<dbReference type="EMBL" id="JABACJ020000003">
    <property type="protein sequence ID" value="MBU3875076.1"/>
    <property type="molecule type" value="Genomic_DNA"/>
</dbReference>
<name>A0ABS6D114_9FIRM</name>
<organism evidence="10 11">
    <name type="scientific">Faecalicatena faecalis</name>
    <dbReference type="NCBI Taxonomy" id="2726362"/>
    <lineage>
        <taxon>Bacteria</taxon>
        <taxon>Bacillati</taxon>
        <taxon>Bacillota</taxon>
        <taxon>Clostridia</taxon>
        <taxon>Lachnospirales</taxon>
        <taxon>Lachnospiraceae</taxon>
        <taxon>Faecalicatena</taxon>
    </lineage>
</organism>
<evidence type="ECO:0000259" key="8">
    <source>
        <dbReference type="PROSITE" id="PS50109"/>
    </source>
</evidence>
<dbReference type="PANTHER" id="PTHR34220:SF7">
    <property type="entry name" value="SENSOR HISTIDINE KINASE YPDA"/>
    <property type="match status" value="1"/>
</dbReference>
<evidence type="ECO:0000256" key="2">
    <source>
        <dbReference type="ARBA" id="ARBA00022475"/>
    </source>
</evidence>
<dbReference type="Pfam" id="PF06580">
    <property type="entry name" value="His_kinase"/>
    <property type="match status" value="1"/>
</dbReference>
<evidence type="ECO:0000313" key="10">
    <source>
        <dbReference type="EMBL" id="MBU3875076.1"/>
    </source>
</evidence>
<gene>
    <name evidence="10" type="ORF">HGO97_004520</name>
</gene>
<keyword evidence="6 7" id="KW-0472">Membrane</keyword>
<keyword evidence="4 10" id="KW-0808">Transferase</keyword>
<feature type="domain" description="HAMP" evidence="9">
    <location>
        <begin position="323"/>
        <end position="376"/>
    </location>
</feature>
<dbReference type="Pfam" id="PF02518">
    <property type="entry name" value="HATPase_c"/>
    <property type="match status" value="1"/>
</dbReference>
<dbReference type="CDD" id="cd12912">
    <property type="entry name" value="PDC2_MCP_like"/>
    <property type="match status" value="1"/>
</dbReference>
<dbReference type="PANTHER" id="PTHR34220">
    <property type="entry name" value="SENSOR HISTIDINE KINASE YPDA"/>
    <property type="match status" value="1"/>
</dbReference>
<dbReference type="Pfam" id="PF00672">
    <property type="entry name" value="HAMP"/>
    <property type="match status" value="1"/>
</dbReference>
<dbReference type="InterPro" id="IPR033479">
    <property type="entry name" value="dCache_1"/>
</dbReference>
<feature type="transmembrane region" description="Helical" evidence="7">
    <location>
        <begin position="21"/>
        <end position="43"/>
    </location>
</feature>
<proteinExistence type="predicted"/>
<feature type="domain" description="Histidine kinase" evidence="8">
    <location>
        <begin position="397"/>
        <end position="590"/>
    </location>
</feature>
<dbReference type="GO" id="GO:0016301">
    <property type="term" value="F:kinase activity"/>
    <property type="evidence" value="ECO:0007669"/>
    <property type="project" value="UniProtKB-KW"/>
</dbReference>
<keyword evidence="3 7" id="KW-0812">Transmembrane</keyword>
<reference evidence="10 11" key="1">
    <citation type="submission" date="2021-06" db="EMBL/GenBank/DDBJ databases">
        <title>Faecalicatena sp. nov. isolated from porcine feces.</title>
        <authorList>
            <person name="Oh B.S."/>
            <person name="Lee J.H."/>
        </authorList>
    </citation>
    <scope>NUCLEOTIDE SEQUENCE [LARGE SCALE GENOMIC DNA]</scope>
    <source>
        <strain evidence="10 11">AGMB00832</strain>
    </source>
</reference>
<dbReference type="PROSITE" id="PS50109">
    <property type="entry name" value="HIS_KIN"/>
    <property type="match status" value="1"/>
</dbReference>
<dbReference type="Pfam" id="PF02743">
    <property type="entry name" value="dCache_1"/>
    <property type="match status" value="1"/>
</dbReference>